<dbReference type="GO" id="GO:0003676">
    <property type="term" value="F:nucleic acid binding"/>
    <property type="evidence" value="ECO:0007669"/>
    <property type="project" value="InterPro"/>
</dbReference>
<protein>
    <submittedName>
        <fullName evidence="1">Nuclease</fullName>
    </submittedName>
</protein>
<evidence type="ECO:0000313" key="1">
    <source>
        <dbReference type="EMBL" id="DAD78954.1"/>
    </source>
</evidence>
<name>A0A8S5M9N1_9CAUD</name>
<organism evidence="1">
    <name type="scientific">Siphoviridae sp. ctv4j104</name>
    <dbReference type="NCBI Taxonomy" id="2826510"/>
    <lineage>
        <taxon>Viruses</taxon>
        <taxon>Duplodnaviria</taxon>
        <taxon>Heunggongvirae</taxon>
        <taxon>Uroviricota</taxon>
        <taxon>Caudoviricetes</taxon>
    </lineage>
</organism>
<reference evidence="1" key="1">
    <citation type="journal article" date="2021" name="Proc. Natl. Acad. Sci. U.S.A.">
        <title>A Catalog of Tens of Thousands of Viruses from Human Metagenomes Reveals Hidden Associations with Chronic Diseases.</title>
        <authorList>
            <person name="Tisza M.J."/>
            <person name="Buck C.B."/>
        </authorList>
    </citation>
    <scope>NUCLEOTIDE SEQUENCE</scope>
    <source>
        <strain evidence="1">Ctv4j104</strain>
    </source>
</reference>
<dbReference type="Gene3D" id="3.40.1350.10">
    <property type="match status" value="1"/>
</dbReference>
<sequence length="124" mass="13743">MKQELESVTQRKIMNAIRKHGGYVYKNPQSALTEVGRPDLTACIPAKLSTLVQLLGENATVGLYCGIEVKRPGRRNEKNGGLSKGQIVVAKQINNAHGEWIRIDNPADIERIMEMYMGGKDALH</sequence>
<proteinExistence type="predicted"/>
<dbReference type="InterPro" id="IPR011856">
    <property type="entry name" value="tRNA_endonuc-like_dom_sf"/>
</dbReference>
<dbReference type="EMBL" id="BK014855">
    <property type="protein sequence ID" value="DAD78954.1"/>
    <property type="molecule type" value="Genomic_DNA"/>
</dbReference>
<accession>A0A8S5M9N1</accession>